<accession>A0A1I6D221</accession>
<comment type="similarity">
    <text evidence="1">Belongs to the universal stress protein A family.</text>
</comment>
<dbReference type="InterPro" id="IPR014729">
    <property type="entry name" value="Rossmann-like_a/b/a_fold"/>
</dbReference>
<evidence type="ECO:0000313" key="3">
    <source>
        <dbReference type="EMBL" id="SFQ99347.1"/>
    </source>
</evidence>
<dbReference type="AlphaFoldDB" id="A0A1I6D221"/>
<protein>
    <submittedName>
        <fullName evidence="3">Nucleotide-binding universal stress protein, UspA family</fullName>
    </submittedName>
</protein>
<dbReference type="InterPro" id="IPR006015">
    <property type="entry name" value="Universal_stress_UspA"/>
</dbReference>
<evidence type="ECO:0000313" key="4">
    <source>
        <dbReference type="Proteomes" id="UP000199584"/>
    </source>
</evidence>
<sequence>MIKKIFLAFDGSQNALRAAKFAVDLHKSIPEARCTIIIVASFTKDEAEFLGANEAEFDNALQINTDRLLQSAVELFKSEGLIVEKVILQGDIAKSIIEYAREHDFDLIVMGTRGLGNVKGMLLGSVSNKVIHQAHCPVTVVK</sequence>
<feature type="domain" description="UspA" evidence="2">
    <location>
        <begin position="1"/>
        <end position="142"/>
    </location>
</feature>
<dbReference type="RefSeq" id="WP_165608166.1">
    <property type="nucleotide sequence ID" value="NZ_FOYM01000004.1"/>
</dbReference>
<organism evidence="3 4">
    <name type="scientific">Desulfoscipio geothermicus DSM 3669</name>
    <dbReference type="NCBI Taxonomy" id="1121426"/>
    <lineage>
        <taxon>Bacteria</taxon>
        <taxon>Bacillati</taxon>
        <taxon>Bacillota</taxon>
        <taxon>Clostridia</taxon>
        <taxon>Eubacteriales</taxon>
        <taxon>Desulfallaceae</taxon>
        <taxon>Desulfoscipio</taxon>
    </lineage>
</organism>
<evidence type="ECO:0000256" key="1">
    <source>
        <dbReference type="ARBA" id="ARBA00008791"/>
    </source>
</evidence>
<dbReference type="PANTHER" id="PTHR46268">
    <property type="entry name" value="STRESS RESPONSE PROTEIN NHAX"/>
    <property type="match status" value="1"/>
</dbReference>
<dbReference type="SUPFAM" id="SSF52402">
    <property type="entry name" value="Adenine nucleotide alpha hydrolases-like"/>
    <property type="match status" value="1"/>
</dbReference>
<dbReference type="InterPro" id="IPR006016">
    <property type="entry name" value="UspA"/>
</dbReference>
<keyword evidence="4" id="KW-1185">Reference proteome</keyword>
<dbReference type="Proteomes" id="UP000199584">
    <property type="component" value="Unassembled WGS sequence"/>
</dbReference>
<dbReference type="EMBL" id="FOYM01000004">
    <property type="protein sequence ID" value="SFQ99347.1"/>
    <property type="molecule type" value="Genomic_DNA"/>
</dbReference>
<dbReference type="PANTHER" id="PTHR46268:SF25">
    <property type="entry name" value="USPA DOMAIN PROTEIN"/>
    <property type="match status" value="1"/>
</dbReference>
<reference evidence="4" key="1">
    <citation type="submission" date="2016-10" db="EMBL/GenBank/DDBJ databases">
        <authorList>
            <person name="Varghese N."/>
            <person name="Submissions S."/>
        </authorList>
    </citation>
    <scope>NUCLEOTIDE SEQUENCE [LARGE SCALE GENOMIC DNA]</scope>
    <source>
        <strain evidence="4">DSM 3669</strain>
    </source>
</reference>
<dbReference type="PRINTS" id="PR01438">
    <property type="entry name" value="UNVRSLSTRESS"/>
</dbReference>
<dbReference type="CDD" id="cd00293">
    <property type="entry name" value="USP-like"/>
    <property type="match status" value="1"/>
</dbReference>
<dbReference type="STRING" id="39060.SAMN05660706_10479"/>
<gene>
    <name evidence="3" type="ORF">SAMN05660706_10479</name>
</gene>
<dbReference type="Gene3D" id="3.40.50.620">
    <property type="entry name" value="HUPs"/>
    <property type="match status" value="1"/>
</dbReference>
<evidence type="ECO:0000259" key="2">
    <source>
        <dbReference type="Pfam" id="PF00582"/>
    </source>
</evidence>
<dbReference type="Pfam" id="PF00582">
    <property type="entry name" value="Usp"/>
    <property type="match status" value="1"/>
</dbReference>
<name>A0A1I6D221_9FIRM</name>
<proteinExistence type="inferred from homology"/>